<organism evidence="1 2">
    <name type="scientific">Candidatus Allocopromorpha excrementipullorum</name>
    <dbReference type="NCBI Taxonomy" id="2840743"/>
    <lineage>
        <taxon>Bacteria</taxon>
        <taxon>Bacillati</taxon>
        <taxon>Bacillota</taxon>
        <taxon>Clostridia</taxon>
        <taxon>Eubacteriales</taxon>
        <taxon>Eubacteriaceae</taxon>
        <taxon>Eubacteriaceae incertae sedis</taxon>
        <taxon>Candidatus Allocopromorpha</taxon>
    </lineage>
</organism>
<proteinExistence type="predicted"/>
<reference evidence="1" key="2">
    <citation type="journal article" date="2021" name="PeerJ">
        <title>Extensive microbial diversity within the chicken gut microbiome revealed by metagenomics and culture.</title>
        <authorList>
            <person name="Gilroy R."/>
            <person name="Ravi A."/>
            <person name="Getino M."/>
            <person name="Pursley I."/>
            <person name="Horton D.L."/>
            <person name="Alikhan N.F."/>
            <person name="Baker D."/>
            <person name="Gharbi K."/>
            <person name="Hall N."/>
            <person name="Watson M."/>
            <person name="Adriaenssens E.M."/>
            <person name="Foster-Nyarko E."/>
            <person name="Jarju S."/>
            <person name="Secka A."/>
            <person name="Antonio M."/>
            <person name="Oren A."/>
            <person name="Chaudhuri R.R."/>
            <person name="La Ragione R."/>
            <person name="Hildebrand F."/>
            <person name="Pallen M.J."/>
        </authorList>
    </citation>
    <scope>NUCLEOTIDE SEQUENCE</scope>
    <source>
        <strain evidence="1">ChiSjej4B22-8349</strain>
    </source>
</reference>
<evidence type="ECO:0000313" key="1">
    <source>
        <dbReference type="EMBL" id="HIU95291.1"/>
    </source>
</evidence>
<comment type="caution">
    <text evidence="1">The sequence shown here is derived from an EMBL/GenBank/DDBJ whole genome shotgun (WGS) entry which is preliminary data.</text>
</comment>
<dbReference type="EMBL" id="DVOB01000027">
    <property type="protein sequence ID" value="HIU95291.1"/>
    <property type="molecule type" value="Genomic_DNA"/>
</dbReference>
<name>A0A9D1SUK0_9FIRM</name>
<dbReference type="Proteomes" id="UP000824130">
    <property type="component" value="Unassembled WGS sequence"/>
</dbReference>
<protein>
    <submittedName>
        <fullName evidence="1">Uncharacterized protein</fullName>
    </submittedName>
</protein>
<evidence type="ECO:0000313" key="2">
    <source>
        <dbReference type="Proteomes" id="UP000824130"/>
    </source>
</evidence>
<reference evidence="1" key="1">
    <citation type="submission" date="2020-10" db="EMBL/GenBank/DDBJ databases">
        <authorList>
            <person name="Gilroy R."/>
        </authorList>
    </citation>
    <scope>NUCLEOTIDE SEQUENCE</scope>
    <source>
        <strain evidence="1">ChiSjej4B22-8349</strain>
    </source>
</reference>
<gene>
    <name evidence="1" type="ORF">IAD25_01075</name>
</gene>
<dbReference type="AlphaFoldDB" id="A0A9D1SUK0"/>
<accession>A0A9D1SUK0</accession>
<sequence length="140" mass="16046">MKTAMEKIIETLAYAINGGGLIKIILAGKRKKSLQYKKITVRPVDIKGEYMYQAEFHFDKKVTHENIPYYEAIDFVAEKIRDAFKQVNILTETEDIQILAAKPDKPRITRSAASRKAGDLSHDKRKRYIIEDGVPCDFLV</sequence>